<protein>
    <submittedName>
        <fullName evidence="2">Rhodanese-like domain-containing protein</fullName>
    </submittedName>
</protein>
<feature type="domain" description="Rhodanese" evidence="1">
    <location>
        <begin position="58"/>
        <end position="123"/>
    </location>
</feature>
<dbReference type="Proteomes" id="UP000294614">
    <property type="component" value="Unassembled WGS sequence"/>
</dbReference>
<dbReference type="OrthoDB" id="9800872at2"/>
<dbReference type="AlphaFoldDB" id="A0A4R1K6G0"/>
<dbReference type="CDD" id="cd00158">
    <property type="entry name" value="RHOD"/>
    <property type="match status" value="1"/>
</dbReference>
<dbReference type="RefSeq" id="WP_132873975.1">
    <property type="nucleotide sequence ID" value="NZ_JBLJBI010000069.1"/>
</dbReference>
<organism evidence="2 3">
    <name type="scientific">Seleniivibrio woodruffii</name>
    <dbReference type="NCBI Taxonomy" id="1078050"/>
    <lineage>
        <taxon>Bacteria</taxon>
        <taxon>Pseudomonadati</taxon>
        <taxon>Deferribacterota</taxon>
        <taxon>Deferribacteres</taxon>
        <taxon>Deferribacterales</taxon>
        <taxon>Geovibrionaceae</taxon>
        <taxon>Seleniivibrio</taxon>
    </lineage>
</organism>
<name>A0A4R1K6G0_9BACT</name>
<proteinExistence type="predicted"/>
<evidence type="ECO:0000313" key="2">
    <source>
        <dbReference type="EMBL" id="TCK59816.1"/>
    </source>
</evidence>
<accession>A0A4R1K6G0</accession>
<keyword evidence="3" id="KW-1185">Reference proteome</keyword>
<dbReference type="SUPFAM" id="SSF52821">
    <property type="entry name" value="Rhodanese/Cell cycle control phosphatase"/>
    <property type="match status" value="1"/>
</dbReference>
<dbReference type="Pfam" id="PF00581">
    <property type="entry name" value="Rhodanese"/>
    <property type="match status" value="1"/>
</dbReference>
<gene>
    <name evidence="2" type="ORF">C8D98_1983</name>
</gene>
<dbReference type="Gene3D" id="3.40.250.10">
    <property type="entry name" value="Rhodanese-like domain"/>
    <property type="match status" value="1"/>
</dbReference>
<sequence>MKKKVTVIISALLVLVLAVFGIYAYIKNTPRSVKNPLPVPESGELTVEHAAPLFYDGLPADYVVVDVRTAEEYEKEHTEGTVNIPVALFEEAGACGRVMPLLPDTKKIIFVCPFGPRAEEMYYNLTDPKEDEGCGINAEGMYYLNAAVKFKPDRLVVR</sequence>
<dbReference type="InterPro" id="IPR001763">
    <property type="entry name" value="Rhodanese-like_dom"/>
</dbReference>
<dbReference type="PROSITE" id="PS50206">
    <property type="entry name" value="RHODANESE_3"/>
    <property type="match status" value="1"/>
</dbReference>
<evidence type="ECO:0000313" key="3">
    <source>
        <dbReference type="Proteomes" id="UP000294614"/>
    </source>
</evidence>
<evidence type="ECO:0000259" key="1">
    <source>
        <dbReference type="PROSITE" id="PS50206"/>
    </source>
</evidence>
<dbReference type="InterPro" id="IPR036873">
    <property type="entry name" value="Rhodanese-like_dom_sf"/>
</dbReference>
<dbReference type="EMBL" id="SMGG01000005">
    <property type="protein sequence ID" value="TCK59816.1"/>
    <property type="molecule type" value="Genomic_DNA"/>
</dbReference>
<reference evidence="2 3" key="1">
    <citation type="submission" date="2019-03" db="EMBL/GenBank/DDBJ databases">
        <title>Genomic Encyclopedia of Type Strains, Phase IV (KMG-IV): sequencing the most valuable type-strain genomes for metagenomic binning, comparative biology and taxonomic classification.</title>
        <authorList>
            <person name="Goeker M."/>
        </authorList>
    </citation>
    <scope>NUCLEOTIDE SEQUENCE [LARGE SCALE GENOMIC DNA]</scope>
    <source>
        <strain evidence="2 3">DSM 24984</strain>
    </source>
</reference>
<comment type="caution">
    <text evidence="2">The sequence shown here is derived from an EMBL/GenBank/DDBJ whole genome shotgun (WGS) entry which is preliminary data.</text>
</comment>